<evidence type="ECO:0000313" key="7">
    <source>
        <dbReference type="Proteomes" id="UP000536685"/>
    </source>
</evidence>
<dbReference type="PANTHER" id="PTHR30419">
    <property type="entry name" value="HTH-TYPE TRANSCRIPTIONAL REGULATOR YBHD"/>
    <property type="match status" value="1"/>
</dbReference>
<gene>
    <name evidence="6" type="ORF">HD599_002234</name>
</gene>
<dbReference type="CDD" id="cd00090">
    <property type="entry name" value="HTH_ARSR"/>
    <property type="match status" value="1"/>
</dbReference>
<sequence>MDVAQLALLRELADRGSITEVALALGKSPSAVSQQLRTLQRQVGVVLVERVGRGVRLTDAGTALAESSVRISTAIAEAEATWDAYRGGATGVVRVASFQSASELFVPGMLTRITEYPGIRVEFDDQDVSQDDFADLTADYDIVIAHRSDDVLPPAPSVLRVVPLVREPLDVGVSLGHRLAGRERVTVADVIGEDWIGVPVDYPIDRVLAAMAVAAGTPARVIHRSTHLPLIENLVATGHGVALLPRHTSLGRAAGRYRLLPLTDVRAGRHIEALLRPDRAARLAVRVVLDAYVAEAALQTSAPVTGR</sequence>
<protein>
    <submittedName>
        <fullName evidence="6">DNA-binding transcriptional LysR family regulator</fullName>
    </submittedName>
</protein>
<dbReference type="PROSITE" id="PS50931">
    <property type="entry name" value="HTH_LYSR"/>
    <property type="match status" value="1"/>
</dbReference>
<dbReference type="InterPro" id="IPR036388">
    <property type="entry name" value="WH-like_DNA-bd_sf"/>
</dbReference>
<dbReference type="AlphaFoldDB" id="A0A841AQ67"/>
<name>A0A841AQ67_9MICO</name>
<dbReference type="Pfam" id="PF00126">
    <property type="entry name" value="HTH_1"/>
    <property type="match status" value="1"/>
</dbReference>
<evidence type="ECO:0000313" key="6">
    <source>
        <dbReference type="EMBL" id="MBB5843911.1"/>
    </source>
</evidence>
<dbReference type="Gene3D" id="1.10.10.10">
    <property type="entry name" value="Winged helix-like DNA-binding domain superfamily/Winged helix DNA-binding domain"/>
    <property type="match status" value="1"/>
</dbReference>
<keyword evidence="2" id="KW-0805">Transcription regulation</keyword>
<keyword evidence="7" id="KW-1185">Reference proteome</keyword>
<dbReference type="GO" id="GO:0005829">
    <property type="term" value="C:cytosol"/>
    <property type="evidence" value="ECO:0007669"/>
    <property type="project" value="TreeGrafter"/>
</dbReference>
<dbReference type="EMBL" id="JACHMJ010000001">
    <property type="protein sequence ID" value="MBB5843911.1"/>
    <property type="molecule type" value="Genomic_DNA"/>
</dbReference>
<dbReference type="InterPro" id="IPR000847">
    <property type="entry name" value="LysR_HTH_N"/>
</dbReference>
<dbReference type="SUPFAM" id="SSF46785">
    <property type="entry name" value="Winged helix' DNA-binding domain"/>
    <property type="match status" value="1"/>
</dbReference>
<reference evidence="6 7" key="1">
    <citation type="submission" date="2020-08" db="EMBL/GenBank/DDBJ databases">
        <title>Sequencing the genomes of 1000 actinobacteria strains.</title>
        <authorList>
            <person name="Klenk H.-P."/>
        </authorList>
    </citation>
    <scope>NUCLEOTIDE SEQUENCE [LARGE SCALE GENOMIC DNA]</scope>
    <source>
        <strain evidence="6 7">DSM 105784</strain>
    </source>
</reference>
<dbReference type="GO" id="GO:0003700">
    <property type="term" value="F:DNA-binding transcription factor activity"/>
    <property type="evidence" value="ECO:0007669"/>
    <property type="project" value="InterPro"/>
</dbReference>
<dbReference type="InterPro" id="IPR050950">
    <property type="entry name" value="HTH-type_LysR_regulators"/>
</dbReference>
<comment type="caution">
    <text evidence="6">The sequence shown here is derived from an EMBL/GenBank/DDBJ whole genome shotgun (WGS) entry which is preliminary data.</text>
</comment>
<evidence type="ECO:0000256" key="1">
    <source>
        <dbReference type="ARBA" id="ARBA00009437"/>
    </source>
</evidence>
<evidence type="ECO:0000256" key="4">
    <source>
        <dbReference type="ARBA" id="ARBA00023163"/>
    </source>
</evidence>
<organism evidence="6 7">
    <name type="scientific">Conyzicola lurida</name>
    <dbReference type="NCBI Taxonomy" id="1172621"/>
    <lineage>
        <taxon>Bacteria</taxon>
        <taxon>Bacillati</taxon>
        <taxon>Actinomycetota</taxon>
        <taxon>Actinomycetes</taxon>
        <taxon>Micrococcales</taxon>
        <taxon>Microbacteriaceae</taxon>
        <taxon>Conyzicola</taxon>
    </lineage>
</organism>
<evidence type="ECO:0000256" key="2">
    <source>
        <dbReference type="ARBA" id="ARBA00023015"/>
    </source>
</evidence>
<dbReference type="CDD" id="cd05466">
    <property type="entry name" value="PBP2_LTTR_substrate"/>
    <property type="match status" value="1"/>
</dbReference>
<dbReference type="Gene3D" id="3.40.190.10">
    <property type="entry name" value="Periplasmic binding protein-like II"/>
    <property type="match status" value="2"/>
</dbReference>
<dbReference type="RefSeq" id="WP_184237502.1">
    <property type="nucleotide sequence ID" value="NZ_JACHMJ010000001.1"/>
</dbReference>
<feature type="domain" description="HTH lysR-type" evidence="5">
    <location>
        <begin position="1"/>
        <end position="58"/>
    </location>
</feature>
<accession>A0A841AQ67</accession>
<dbReference type="SUPFAM" id="SSF53850">
    <property type="entry name" value="Periplasmic binding protein-like II"/>
    <property type="match status" value="1"/>
</dbReference>
<evidence type="ECO:0000259" key="5">
    <source>
        <dbReference type="PROSITE" id="PS50931"/>
    </source>
</evidence>
<dbReference type="Proteomes" id="UP000536685">
    <property type="component" value="Unassembled WGS sequence"/>
</dbReference>
<comment type="similarity">
    <text evidence="1">Belongs to the LysR transcriptional regulatory family.</text>
</comment>
<proteinExistence type="inferred from homology"/>
<keyword evidence="3 6" id="KW-0238">DNA-binding</keyword>
<dbReference type="InterPro" id="IPR036390">
    <property type="entry name" value="WH_DNA-bd_sf"/>
</dbReference>
<keyword evidence="4" id="KW-0804">Transcription</keyword>
<dbReference type="GO" id="GO:0003677">
    <property type="term" value="F:DNA binding"/>
    <property type="evidence" value="ECO:0007669"/>
    <property type="project" value="UniProtKB-KW"/>
</dbReference>
<dbReference type="Pfam" id="PF03466">
    <property type="entry name" value="LysR_substrate"/>
    <property type="match status" value="1"/>
</dbReference>
<dbReference type="PANTHER" id="PTHR30419:SF2">
    <property type="entry name" value="LYSR FAMILY TRANSCRIPTIONAL REGULATOR"/>
    <property type="match status" value="1"/>
</dbReference>
<evidence type="ECO:0000256" key="3">
    <source>
        <dbReference type="ARBA" id="ARBA00023125"/>
    </source>
</evidence>
<dbReference type="InterPro" id="IPR005119">
    <property type="entry name" value="LysR_subst-bd"/>
</dbReference>
<dbReference type="InterPro" id="IPR011991">
    <property type="entry name" value="ArsR-like_HTH"/>
</dbReference>